<evidence type="ECO:0000313" key="1">
    <source>
        <dbReference type="EMBL" id="KAF2480002.1"/>
    </source>
</evidence>
<gene>
    <name evidence="1" type="ORF">BDY17DRAFT_303045</name>
</gene>
<sequence length="85" mass="9698">MGGGRECFFYNQILVTATQKLDIHAYGSLIALCTHFQNLPNVLRYIVVDVRRGEVARDQAENFLAWVEMRGMGKATFPTRRHALN</sequence>
<evidence type="ECO:0000313" key="2">
    <source>
        <dbReference type="Proteomes" id="UP000799767"/>
    </source>
</evidence>
<dbReference type="RefSeq" id="XP_033586572.1">
    <property type="nucleotide sequence ID" value="XM_033734507.1"/>
</dbReference>
<dbReference type="Proteomes" id="UP000799767">
    <property type="component" value="Unassembled WGS sequence"/>
</dbReference>
<feature type="non-terminal residue" evidence="1">
    <location>
        <position position="85"/>
    </location>
</feature>
<name>A0A6A6PJ40_9PEZI</name>
<proteinExistence type="predicted"/>
<organism evidence="1 2">
    <name type="scientific">Neohortaea acidophila</name>
    <dbReference type="NCBI Taxonomy" id="245834"/>
    <lineage>
        <taxon>Eukaryota</taxon>
        <taxon>Fungi</taxon>
        <taxon>Dikarya</taxon>
        <taxon>Ascomycota</taxon>
        <taxon>Pezizomycotina</taxon>
        <taxon>Dothideomycetes</taxon>
        <taxon>Dothideomycetidae</taxon>
        <taxon>Mycosphaerellales</taxon>
        <taxon>Teratosphaeriaceae</taxon>
        <taxon>Neohortaea</taxon>
    </lineage>
</organism>
<protein>
    <submittedName>
        <fullName evidence="1">Uncharacterized protein</fullName>
    </submittedName>
</protein>
<dbReference type="AlphaFoldDB" id="A0A6A6PJ40"/>
<reference evidence="1" key="1">
    <citation type="journal article" date="2020" name="Stud. Mycol.">
        <title>101 Dothideomycetes genomes: a test case for predicting lifestyles and emergence of pathogens.</title>
        <authorList>
            <person name="Haridas S."/>
            <person name="Albert R."/>
            <person name="Binder M."/>
            <person name="Bloem J."/>
            <person name="Labutti K."/>
            <person name="Salamov A."/>
            <person name="Andreopoulos B."/>
            <person name="Baker S."/>
            <person name="Barry K."/>
            <person name="Bills G."/>
            <person name="Bluhm B."/>
            <person name="Cannon C."/>
            <person name="Castanera R."/>
            <person name="Culley D."/>
            <person name="Daum C."/>
            <person name="Ezra D."/>
            <person name="Gonzalez J."/>
            <person name="Henrissat B."/>
            <person name="Kuo A."/>
            <person name="Liang C."/>
            <person name="Lipzen A."/>
            <person name="Lutzoni F."/>
            <person name="Magnuson J."/>
            <person name="Mondo S."/>
            <person name="Nolan M."/>
            <person name="Ohm R."/>
            <person name="Pangilinan J."/>
            <person name="Park H.-J."/>
            <person name="Ramirez L."/>
            <person name="Alfaro M."/>
            <person name="Sun H."/>
            <person name="Tritt A."/>
            <person name="Yoshinaga Y."/>
            <person name="Zwiers L.-H."/>
            <person name="Turgeon B."/>
            <person name="Goodwin S."/>
            <person name="Spatafora J."/>
            <person name="Crous P."/>
            <person name="Grigoriev I."/>
        </authorList>
    </citation>
    <scope>NUCLEOTIDE SEQUENCE</scope>
    <source>
        <strain evidence="1">CBS 113389</strain>
    </source>
</reference>
<dbReference type="EMBL" id="MU001640">
    <property type="protein sequence ID" value="KAF2480002.1"/>
    <property type="molecule type" value="Genomic_DNA"/>
</dbReference>
<accession>A0A6A6PJ40</accession>
<dbReference type="GeneID" id="54475509"/>
<keyword evidence="2" id="KW-1185">Reference proteome</keyword>